<accession>A0ABY4FV64</accession>
<evidence type="ECO:0000256" key="6">
    <source>
        <dbReference type="PROSITE-ProRule" id="PRU00277"/>
    </source>
</evidence>
<evidence type="ECO:0000259" key="8">
    <source>
        <dbReference type="PROSITE" id="PS50059"/>
    </source>
</evidence>
<dbReference type="InterPro" id="IPR046357">
    <property type="entry name" value="PPIase_dom_sf"/>
</dbReference>
<dbReference type="Gene3D" id="3.10.50.40">
    <property type="match status" value="1"/>
</dbReference>
<keyword evidence="10" id="KW-1185">Reference proteome</keyword>
<evidence type="ECO:0000256" key="4">
    <source>
        <dbReference type="ARBA" id="ARBA00023110"/>
    </source>
</evidence>
<sequence length="338" mass="34831">MKRSRTLIPVAIAAALLMSGCSAGSDGSADASGESCLAPGDASNSVKVTGEAGDELELTSETPVSAKELQRTVLTEGSGDAPKDGEAIAVTMTMFSGVDGSAMQQAPESTVTFAKDQLNGWAYEALRCAAPEQRVALVSPVSEITAGEDPATLGLTGVTNDDSVVIVMDFGDVSESATASEPGTLESDELLKKAEGTAKAAPEGFPTVKLAEDGEPTITIPEGVEAPTSLEIATIIEGDGETVEPGDRVYVNYRGVIWRTGEEFDSSWSRGAPTDFLTTQVIGGFQQALEGQKVGSQIISVVPAEDGGYGAAGLEQQGHQADDVMVFVLDILGTVHAE</sequence>
<protein>
    <recommendedName>
        <fullName evidence="3 6">peptidylprolyl isomerase</fullName>
        <ecNumber evidence="3 6">5.2.1.8</ecNumber>
    </recommendedName>
</protein>
<organism evidence="9 10">
    <name type="scientific">Leucobacter rhizosphaerae</name>
    <dbReference type="NCBI Taxonomy" id="2932245"/>
    <lineage>
        <taxon>Bacteria</taxon>
        <taxon>Bacillati</taxon>
        <taxon>Actinomycetota</taxon>
        <taxon>Actinomycetes</taxon>
        <taxon>Micrococcales</taxon>
        <taxon>Microbacteriaceae</taxon>
        <taxon>Leucobacter</taxon>
    </lineage>
</organism>
<keyword evidence="4 6" id="KW-0697">Rotamase</keyword>
<dbReference type="EMBL" id="CP095043">
    <property type="protein sequence ID" value="UOQ60206.1"/>
    <property type="molecule type" value="Genomic_DNA"/>
</dbReference>
<proteinExistence type="inferred from homology"/>
<keyword evidence="5 6" id="KW-0413">Isomerase</keyword>
<dbReference type="PROSITE" id="PS51257">
    <property type="entry name" value="PROKAR_LIPOPROTEIN"/>
    <property type="match status" value="1"/>
</dbReference>
<evidence type="ECO:0000256" key="3">
    <source>
        <dbReference type="ARBA" id="ARBA00013194"/>
    </source>
</evidence>
<feature type="chain" id="PRO_5046486194" description="peptidylprolyl isomerase" evidence="7">
    <location>
        <begin position="24"/>
        <end position="338"/>
    </location>
</feature>
<evidence type="ECO:0000256" key="7">
    <source>
        <dbReference type="SAM" id="SignalP"/>
    </source>
</evidence>
<dbReference type="InterPro" id="IPR001179">
    <property type="entry name" value="PPIase_FKBP_dom"/>
</dbReference>
<evidence type="ECO:0000313" key="10">
    <source>
        <dbReference type="Proteomes" id="UP000831775"/>
    </source>
</evidence>
<dbReference type="GO" id="GO:0003755">
    <property type="term" value="F:peptidyl-prolyl cis-trans isomerase activity"/>
    <property type="evidence" value="ECO:0007669"/>
    <property type="project" value="UniProtKB-EC"/>
</dbReference>
<evidence type="ECO:0000256" key="5">
    <source>
        <dbReference type="ARBA" id="ARBA00023235"/>
    </source>
</evidence>
<dbReference type="EC" id="5.2.1.8" evidence="3 6"/>
<gene>
    <name evidence="9" type="ORF">MUN76_14380</name>
</gene>
<comment type="catalytic activity">
    <reaction evidence="1 6">
        <text>[protein]-peptidylproline (omega=180) = [protein]-peptidylproline (omega=0)</text>
        <dbReference type="Rhea" id="RHEA:16237"/>
        <dbReference type="Rhea" id="RHEA-COMP:10747"/>
        <dbReference type="Rhea" id="RHEA-COMP:10748"/>
        <dbReference type="ChEBI" id="CHEBI:83833"/>
        <dbReference type="ChEBI" id="CHEBI:83834"/>
        <dbReference type="EC" id="5.2.1.8"/>
    </reaction>
</comment>
<dbReference type="PROSITE" id="PS50059">
    <property type="entry name" value="FKBP_PPIASE"/>
    <property type="match status" value="1"/>
</dbReference>
<dbReference type="Pfam" id="PF00254">
    <property type="entry name" value="FKBP_C"/>
    <property type="match status" value="1"/>
</dbReference>
<dbReference type="Proteomes" id="UP000831775">
    <property type="component" value="Chromosome"/>
</dbReference>
<evidence type="ECO:0000256" key="2">
    <source>
        <dbReference type="ARBA" id="ARBA00006577"/>
    </source>
</evidence>
<feature type="domain" description="PPIase FKBP-type" evidence="8">
    <location>
        <begin position="246"/>
        <end position="335"/>
    </location>
</feature>
<evidence type="ECO:0000313" key="9">
    <source>
        <dbReference type="EMBL" id="UOQ60206.1"/>
    </source>
</evidence>
<evidence type="ECO:0000256" key="1">
    <source>
        <dbReference type="ARBA" id="ARBA00000971"/>
    </source>
</evidence>
<dbReference type="PANTHER" id="PTHR43811:SF19">
    <property type="entry name" value="39 KDA FK506-BINDING NUCLEAR PROTEIN"/>
    <property type="match status" value="1"/>
</dbReference>
<name>A0ABY4FV64_9MICO</name>
<dbReference type="RefSeq" id="WP_244685643.1">
    <property type="nucleotide sequence ID" value="NZ_CP095043.1"/>
</dbReference>
<feature type="signal peptide" evidence="7">
    <location>
        <begin position="1"/>
        <end position="23"/>
    </location>
</feature>
<reference evidence="9 10" key="1">
    <citation type="submission" date="2022-04" db="EMBL/GenBank/DDBJ databases">
        <title>Leucobacter sp. isolated from rhizosphere of onion.</title>
        <authorList>
            <person name="Won M."/>
            <person name="Lee C.-M."/>
            <person name="Woen H.-Y."/>
            <person name="Kwon S.-W."/>
        </authorList>
    </citation>
    <scope>NUCLEOTIDE SEQUENCE [LARGE SCALE GENOMIC DNA]</scope>
    <source>
        <strain evidence="9 10">H25R-14</strain>
    </source>
</reference>
<dbReference type="PANTHER" id="PTHR43811">
    <property type="entry name" value="FKBP-TYPE PEPTIDYL-PROLYL CIS-TRANS ISOMERASE FKPA"/>
    <property type="match status" value="1"/>
</dbReference>
<keyword evidence="7" id="KW-0732">Signal</keyword>
<dbReference type="SUPFAM" id="SSF54534">
    <property type="entry name" value="FKBP-like"/>
    <property type="match status" value="1"/>
</dbReference>
<comment type="similarity">
    <text evidence="2">Belongs to the FKBP-type PPIase family.</text>
</comment>